<sequence>MSEFLTFTLTGLGTGTTYALVGLGVAMVFQVTGVINFAQGDFVMIGGLTFASFAGAGLPEPVAALLALLITTVVGALLNLLVIRPARRANRERLVILTIGASITLEGLALLVFGADSHFAKAFTGGGPISFGGARLPRQYLWCALATVVAVVLMWLFLTRTLPGTAMRATAMDTDAARLMGISPARMSLLAFTLAAALGAIGGIVLTPLQPPDASVGIPFGLKAFTAAVIGGLSSPVGAVFGGLLVGLVEAYATGYISSDYKNTLTFGLLLLVLLIRPTGLLHRASVVRV</sequence>
<feature type="transmembrane region" description="Helical" evidence="9">
    <location>
        <begin position="139"/>
        <end position="158"/>
    </location>
</feature>
<dbReference type="CDD" id="cd06582">
    <property type="entry name" value="TM_PBP1_LivH_like"/>
    <property type="match status" value="1"/>
</dbReference>
<dbReference type="OrthoDB" id="9807115at2"/>
<accession>A0A810L0L3</accession>
<dbReference type="InterPro" id="IPR052157">
    <property type="entry name" value="BCAA_transport_permease"/>
</dbReference>
<organism evidence="10 11">
    <name type="scientific">Actinocatenispora sera</name>
    <dbReference type="NCBI Taxonomy" id="390989"/>
    <lineage>
        <taxon>Bacteria</taxon>
        <taxon>Bacillati</taxon>
        <taxon>Actinomycetota</taxon>
        <taxon>Actinomycetes</taxon>
        <taxon>Micromonosporales</taxon>
        <taxon>Micromonosporaceae</taxon>
        <taxon>Actinocatenispora</taxon>
    </lineage>
</organism>
<gene>
    <name evidence="10" type="ORF">Asera_23100</name>
</gene>
<feature type="transmembrane region" description="Helical" evidence="9">
    <location>
        <begin position="6"/>
        <end position="29"/>
    </location>
</feature>
<keyword evidence="2" id="KW-0813">Transport</keyword>
<reference evidence="10" key="1">
    <citation type="submission" date="2020-08" db="EMBL/GenBank/DDBJ databases">
        <title>Whole genome shotgun sequence of Actinocatenispora sera NBRC 101916.</title>
        <authorList>
            <person name="Komaki H."/>
            <person name="Tamura T."/>
        </authorList>
    </citation>
    <scope>NUCLEOTIDE SEQUENCE</scope>
    <source>
        <strain evidence="10">NBRC 101916</strain>
    </source>
</reference>
<evidence type="ECO:0000256" key="8">
    <source>
        <dbReference type="ARBA" id="ARBA00037998"/>
    </source>
</evidence>
<keyword evidence="3" id="KW-1003">Cell membrane</keyword>
<dbReference type="PANTHER" id="PTHR11795:SF450">
    <property type="entry name" value="ABC TRANSPORTER PERMEASE PROTEIN"/>
    <property type="match status" value="1"/>
</dbReference>
<evidence type="ECO:0000256" key="4">
    <source>
        <dbReference type="ARBA" id="ARBA00022692"/>
    </source>
</evidence>
<evidence type="ECO:0000313" key="10">
    <source>
        <dbReference type="EMBL" id="BCJ28202.1"/>
    </source>
</evidence>
<feature type="transmembrane region" description="Helical" evidence="9">
    <location>
        <begin position="94"/>
        <end position="115"/>
    </location>
</feature>
<dbReference type="GO" id="GO:0005886">
    <property type="term" value="C:plasma membrane"/>
    <property type="evidence" value="ECO:0007669"/>
    <property type="project" value="UniProtKB-SubCell"/>
</dbReference>
<evidence type="ECO:0000313" key="11">
    <source>
        <dbReference type="Proteomes" id="UP000680750"/>
    </source>
</evidence>
<name>A0A810L0L3_9ACTN</name>
<evidence type="ECO:0000256" key="2">
    <source>
        <dbReference type="ARBA" id="ARBA00022448"/>
    </source>
</evidence>
<evidence type="ECO:0000256" key="3">
    <source>
        <dbReference type="ARBA" id="ARBA00022475"/>
    </source>
</evidence>
<keyword evidence="7 9" id="KW-0472">Membrane</keyword>
<feature type="transmembrane region" description="Helical" evidence="9">
    <location>
        <begin position="188"/>
        <end position="209"/>
    </location>
</feature>
<feature type="transmembrane region" description="Helical" evidence="9">
    <location>
        <begin position="265"/>
        <end position="285"/>
    </location>
</feature>
<dbReference type="KEGG" id="aser:Asera_23100"/>
<dbReference type="Gene3D" id="1.10.3470.10">
    <property type="entry name" value="ABC transporter involved in vitamin B12 uptake, BtuC"/>
    <property type="match status" value="1"/>
</dbReference>
<feature type="transmembrane region" description="Helical" evidence="9">
    <location>
        <begin position="229"/>
        <end position="253"/>
    </location>
</feature>
<evidence type="ECO:0000256" key="1">
    <source>
        <dbReference type="ARBA" id="ARBA00004651"/>
    </source>
</evidence>
<evidence type="ECO:0000256" key="7">
    <source>
        <dbReference type="ARBA" id="ARBA00023136"/>
    </source>
</evidence>
<dbReference type="PANTHER" id="PTHR11795">
    <property type="entry name" value="BRANCHED-CHAIN AMINO ACID TRANSPORT SYSTEM PERMEASE PROTEIN LIVH"/>
    <property type="match status" value="1"/>
</dbReference>
<dbReference type="Pfam" id="PF02653">
    <property type="entry name" value="BPD_transp_2"/>
    <property type="match status" value="1"/>
</dbReference>
<keyword evidence="6 9" id="KW-1133">Transmembrane helix</keyword>
<dbReference type="GO" id="GO:0006865">
    <property type="term" value="P:amino acid transport"/>
    <property type="evidence" value="ECO:0007669"/>
    <property type="project" value="UniProtKB-KW"/>
</dbReference>
<comment type="subcellular location">
    <subcellularLocation>
        <location evidence="1">Cell membrane</location>
        <topology evidence="1">Multi-pass membrane protein</topology>
    </subcellularLocation>
</comment>
<keyword evidence="5" id="KW-0029">Amino-acid transport</keyword>
<dbReference type="EMBL" id="AP023354">
    <property type="protein sequence ID" value="BCJ28202.1"/>
    <property type="molecule type" value="Genomic_DNA"/>
</dbReference>
<protein>
    <submittedName>
        <fullName evidence="10">Branched-chain amino acid ABC transporter permease</fullName>
    </submittedName>
</protein>
<dbReference type="InterPro" id="IPR001851">
    <property type="entry name" value="ABC_transp_permease"/>
</dbReference>
<keyword evidence="4 9" id="KW-0812">Transmembrane</keyword>
<evidence type="ECO:0000256" key="5">
    <source>
        <dbReference type="ARBA" id="ARBA00022970"/>
    </source>
</evidence>
<comment type="similarity">
    <text evidence="8">Belongs to the binding-protein-dependent transport system permease family. LivHM subfamily.</text>
</comment>
<evidence type="ECO:0000256" key="9">
    <source>
        <dbReference type="SAM" id="Phobius"/>
    </source>
</evidence>
<dbReference type="InterPro" id="IPR037294">
    <property type="entry name" value="ABC_BtuC-like"/>
</dbReference>
<keyword evidence="11" id="KW-1185">Reference proteome</keyword>
<feature type="transmembrane region" description="Helical" evidence="9">
    <location>
        <begin position="64"/>
        <end position="82"/>
    </location>
</feature>
<feature type="transmembrane region" description="Helical" evidence="9">
    <location>
        <begin position="41"/>
        <end position="58"/>
    </location>
</feature>
<dbReference type="Proteomes" id="UP000680750">
    <property type="component" value="Chromosome"/>
</dbReference>
<dbReference type="RefSeq" id="WP_030449098.1">
    <property type="nucleotide sequence ID" value="NZ_AP023354.1"/>
</dbReference>
<dbReference type="AlphaFoldDB" id="A0A810L0L3"/>
<dbReference type="GO" id="GO:0022857">
    <property type="term" value="F:transmembrane transporter activity"/>
    <property type="evidence" value="ECO:0007669"/>
    <property type="project" value="InterPro"/>
</dbReference>
<proteinExistence type="inferred from homology"/>
<evidence type="ECO:0000256" key="6">
    <source>
        <dbReference type="ARBA" id="ARBA00022989"/>
    </source>
</evidence>